<evidence type="ECO:0000256" key="1">
    <source>
        <dbReference type="SAM" id="Phobius"/>
    </source>
</evidence>
<dbReference type="OrthoDB" id="6329284at2759"/>
<proteinExistence type="predicted"/>
<keyword evidence="1" id="KW-0812">Transmembrane</keyword>
<accession>A0A226E077</accession>
<feature type="transmembrane region" description="Helical" evidence="1">
    <location>
        <begin position="155"/>
        <end position="179"/>
    </location>
</feature>
<keyword evidence="1" id="KW-1133">Transmembrane helix</keyword>
<dbReference type="AlphaFoldDB" id="A0A226E077"/>
<evidence type="ECO:0000313" key="4">
    <source>
        <dbReference type="Proteomes" id="UP000198287"/>
    </source>
</evidence>
<feature type="chain" id="PRO_5012240243" evidence="2">
    <location>
        <begin position="20"/>
        <end position="201"/>
    </location>
</feature>
<keyword evidence="4" id="KW-1185">Reference proteome</keyword>
<feature type="transmembrane region" description="Helical" evidence="1">
    <location>
        <begin position="74"/>
        <end position="98"/>
    </location>
</feature>
<feature type="signal peptide" evidence="2">
    <location>
        <begin position="1"/>
        <end position="19"/>
    </location>
</feature>
<keyword evidence="1" id="KW-0472">Membrane</keyword>
<keyword evidence="2" id="KW-0732">Signal</keyword>
<dbReference type="Proteomes" id="UP000198287">
    <property type="component" value="Unassembled WGS sequence"/>
</dbReference>
<evidence type="ECO:0000256" key="2">
    <source>
        <dbReference type="SAM" id="SignalP"/>
    </source>
</evidence>
<protein>
    <submittedName>
        <fullName evidence="3">Chloride channel protein B</fullName>
    </submittedName>
</protein>
<comment type="caution">
    <text evidence="3">The sequence shown here is derived from an EMBL/GenBank/DDBJ whole genome shotgun (WGS) entry which is preliminary data.</text>
</comment>
<evidence type="ECO:0000313" key="3">
    <source>
        <dbReference type="EMBL" id="OXA50869.1"/>
    </source>
</evidence>
<feature type="transmembrane region" description="Helical" evidence="1">
    <location>
        <begin position="110"/>
        <end position="135"/>
    </location>
</feature>
<sequence>MTPLKLTVTILCILSVVSGLSVAVVSGWAISIKYQSFDELYPKGEEVGKNATLGTHKIWEHLKMSWASSQVRDASLIGLCLATGVIQTLIALIILYGWEKASERILASRFILCNIITFLVLLGCVIVTSSVDHLSILKIPLPLRQAFDLSDDNQFIAFLAFGINSFTVWVVFDLVYLLVNNVIICCFLRRSSTTDLIIVAV</sequence>
<organism evidence="3 4">
    <name type="scientific">Folsomia candida</name>
    <name type="common">Springtail</name>
    <dbReference type="NCBI Taxonomy" id="158441"/>
    <lineage>
        <taxon>Eukaryota</taxon>
        <taxon>Metazoa</taxon>
        <taxon>Ecdysozoa</taxon>
        <taxon>Arthropoda</taxon>
        <taxon>Hexapoda</taxon>
        <taxon>Collembola</taxon>
        <taxon>Entomobryomorpha</taxon>
        <taxon>Isotomoidea</taxon>
        <taxon>Isotomidae</taxon>
        <taxon>Proisotominae</taxon>
        <taxon>Folsomia</taxon>
    </lineage>
</organism>
<gene>
    <name evidence="3" type="ORF">Fcan01_14652</name>
</gene>
<dbReference type="EMBL" id="LNIX01000008">
    <property type="protein sequence ID" value="OXA50869.1"/>
    <property type="molecule type" value="Genomic_DNA"/>
</dbReference>
<name>A0A226E077_FOLCA</name>
<reference evidence="3 4" key="1">
    <citation type="submission" date="2015-12" db="EMBL/GenBank/DDBJ databases">
        <title>The genome of Folsomia candida.</title>
        <authorList>
            <person name="Faddeeva A."/>
            <person name="Derks M.F."/>
            <person name="Anvar Y."/>
            <person name="Smit S."/>
            <person name="Van Straalen N."/>
            <person name="Roelofs D."/>
        </authorList>
    </citation>
    <scope>NUCLEOTIDE SEQUENCE [LARGE SCALE GENOMIC DNA]</scope>
    <source>
        <strain evidence="3 4">VU population</strain>
        <tissue evidence="3">Whole body</tissue>
    </source>
</reference>